<accession>A0AAD9LX17</accession>
<feature type="region of interest" description="Disordered" evidence="1">
    <location>
        <begin position="65"/>
        <end position="92"/>
    </location>
</feature>
<evidence type="ECO:0000256" key="1">
    <source>
        <dbReference type="SAM" id="MobiDB-lite"/>
    </source>
</evidence>
<evidence type="ECO:0000313" key="3">
    <source>
        <dbReference type="Proteomes" id="UP001232148"/>
    </source>
</evidence>
<name>A0AAD9LX17_9PEZI</name>
<dbReference type="Proteomes" id="UP001232148">
    <property type="component" value="Unassembled WGS sequence"/>
</dbReference>
<reference evidence="2" key="1">
    <citation type="submission" date="2021-06" db="EMBL/GenBank/DDBJ databases">
        <title>Comparative genomics, transcriptomics and evolutionary studies reveal genomic signatures of adaptation to plant cell wall in hemibiotrophic fungi.</title>
        <authorList>
            <consortium name="DOE Joint Genome Institute"/>
            <person name="Baroncelli R."/>
            <person name="Diaz J.F."/>
            <person name="Benocci T."/>
            <person name="Peng M."/>
            <person name="Battaglia E."/>
            <person name="Haridas S."/>
            <person name="Andreopoulos W."/>
            <person name="Labutti K."/>
            <person name="Pangilinan J."/>
            <person name="Floch G.L."/>
            <person name="Makela M.R."/>
            <person name="Henrissat B."/>
            <person name="Grigoriev I.V."/>
            <person name="Crouch J.A."/>
            <person name="De Vries R.P."/>
            <person name="Sukno S.A."/>
            <person name="Thon M.R."/>
        </authorList>
    </citation>
    <scope>NUCLEOTIDE SEQUENCE</scope>
    <source>
        <strain evidence="2">MAFF235873</strain>
    </source>
</reference>
<sequence length="92" mass="10064">MRTMDKVSRYCCCCTCRPSQDCRRPLTPPIPCQWLQLTSSPLSAPRQSDTTPVCRRCTSIPLLGTAAPRPASQPACIVQAGPGSQHDRQYTG</sequence>
<gene>
    <name evidence="2" type="ORF">LX32DRAFT_52936</name>
</gene>
<protein>
    <submittedName>
        <fullName evidence="2">Uncharacterized protein</fullName>
    </submittedName>
</protein>
<keyword evidence="3" id="KW-1185">Reference proteome</keyword>
<organism evidence="2 3">
    <name type="scientific">Colletotrichum zoysiae</name>
    <dbReference type="NCBI Taxonomy" id="1216348"/>
    <lineage>
        <taxon>Eukaryota</taxon>
        <taxon>Fungi</taxon>
        <taxon>Dikarya</taxon>
        <taxon>Ascomycota</taxon>
        <taxon>Pezizomycotina</taxon>
        <taxon>Sordariomycetes</taxon>
        <taxon>Hypocreomycetidae</taxon>
        <taxon>Glomerellales</taxon>
        <taxon>Glomerellaceae</taxon>
        <taxon>Colletotrichum</taxon>
        <taxon>Colletotrichum graminicola species complex</taxon>
    </lineage>
</organism>
<comment type="caution">
    <text evidence="2">The sequence shown here is derived from an EMBL/GenBank/DDBJ whole genome shotgun (WGS) entry which is preliminary data.</text>
</comment>
<proteinExistence type="predicted"/>
<dbReference type="AlphaFoldDB" id="A0AAD9LX17"/>
<evidence type="ECO:0000313" key="2">
    <source>
        <dbReference type="EMBL" id="KAK2025511.1"/>
    </source>
</evidence>
<dbReference type="EMBL" id="MU842935">
    <property type="protein sequence ID" value="KAK2025511.1"/>
    <property type="molecule type" value="Genomic_DNA"/>
</dbReference>